<evidence type="ECO:0008006" key="3">
    <source>
        <dbReference type="Google" id="ProtNLM"/>
    </source>
</evidence>
<proteinExistence type="predicted"/>
<dbReference type="Proteomes" id="UP000631421">
    <property type="component" value="Unassembled WGS sequence"/>
</dbReference>
<dbReference type="Pfam" id="PF23856">
    <property type="entry name" value="DUF7219"/>
    <property type="match status" value="1"/>
</dbReference>
<reference evidence="1" key="2">
    <citation type="submission" date="2020-08" db="EMBL/GenBank/DDBJ databases">
        <authorList>
            <person name="Chen M."/>
            <person name="Teng W."/>
            <person name="Zhao L."/>
            <person name="Hu C."/>
            <person name="Zhou Y."/>
            <person name="Han B."/>
            <person name="Song L."/>
            <person name="Shu W."/>
        </authorList>
    </citation>
    <scope>NUCLEOTIDE SEQUENCE</scope>
    <source>
        <strain evidence="1">FACHB-1277</strain>
    </source>
</reference>
<protein>
    <recommendedName>
        <fullName evidence="3">Isopropylmalate/homocitrate/citramalate synthase</fullName>
    </recommendedName>
</protein>
<gene>
    <name evidence="1" type="ORF">H6F44_04475</name>
</gene>
<dbReference type="AlphaFoldDB" id="A0A926URG5"/>
<comment type="caution">
    <text evidence="1">The sequence shown here is derived from an EMBL/GenBank/DDBJ whole genome shotgun (WGS) entry which is preliminary data.</text>
</comment>
<name>A0A926URG5_9CYAN</name>
<accession>A0A926URG5</accession>
<dbReference type="EMBL" id="JACJPY010000008">
    <property type="protein sequence ID" value="MBD2149383.1"/>
    <property type="molecule type" value="Genomic_DNA"/>
</dbReference>
<reference evidence="1" key="1">
    <citation type="journal article" date="2015" name="ISME J.">
        <title>Draft Genome Sequence of Streptomyces incarnatus NRRL8089, which Produces the Nucleoside Antibiotic Sinefungin.</title>
        <authorList>
            <person name="Oshima K."/>
            <person name="Hattori M."/>
            <person name="Shimizu H."/>
            <person name="Fukuda K."/>
            <person name="Nemoto M."/>
            <person name="Inagaki K."/>
            <person name="Tamura T."/>
        </authorList>
    </citation>
    <scope>NUCLEOTIDE SEQUENCE</scope>
    <source>
        <strain evidence="1">FACHB-1277</strain>
    </source>
</reference>
<dbReference type="RefSeq" id="WP_190349754.1">
    <property type="nucleotide sequence ID" value="NZ_JACJPY010000008.1"/>
</dbReference>
<evidence type="ECO:0000313" key="2">
    <source>
        <dbReference type="Proteomes" id="UP000631421"/>
    </source>
</evidence>
<organism evidence="1 2">
    <name type="scientific">Pseudanabaena cinerea FACHB-1277</name>
    <dbReference type="NCBI Taxonomy" id="2949581"/>
    <lineage>
        <taxon>Bacteria</taxon>
        <taxon>Bacillati</taxon>
        <taxon>Cyanobacteriota</taxon>
        <taxon>Cyanophyceae</taxon>
        <taxon>Pseudanabaenales</taxon>
        <taxon>Pseudanabaenaceae</taxon>
        <taxon>Pseudanabaena</taxon>
        <taxon>Pseudanabaena cinerea</taxon>
    </lineage>
</organism>
<keyword evidence="2" id="KW-1185">Reference proteome</keyword>
<sequence>MSKTDKDKFLNPISNFRGDFSPENLAFDANLQEFANRVSLICALETGGKISPNEAYQKIRDLWEQLASSKKNLLGDDK</sequence>
<evidence type="ECO:0000313" key="1">
    <source>
        <dbReference type="EMBL" id="MBD2149383.1"/>
    </source>
</evidence>
<dbReference type="InterPro" id="IPR055643">
    <property type="entry name" value="DUF7219"/>
</dbReference>